<dbReference type="Pfam" id="PF13523">
    <property type="entry name" value="Acetyltransf_8"/>
    <property type="match status" value="1"/>
</dbReference>
<dbReference type="GO" id="GO:0016410">
    <property type="term" value="F:N-acyltransferase activity"/>
    <property type="evidence" value="ECO:0007669"/>
    <property type="project" value="TreeGrafter"/>
</dbReference>
<dbReference type="InterPro" id="IPR016181">
    <property type="entry name" value="Acyl_CoA_acyltransferase"/>
</dbReference>
<proteinExistence type="predicted"/>
<evidence type="ECO:0000256" key="1">
    <source>
        <dbReference type="ARBA" id="ARBA00023251"/>
    </source>
</evidence>
<dbReference type="OrthoDB" id="9814648at2"/>
<comment type="caution">
    <text evidence="3">The sequence shown here is derived from an EMBL/GenBank/DDBJ whole genome shotgun (WGS) entry which is preliminary data.</text>
</comment>
<sequence>MADYSFRPLARSDRPLFDDWLAQPHIGGWWRDAQTEWALVEEDMETGATDQRIVEHNGVPFAYVQDYDAHHWPMPQYADLPKGSRALDTFLGAPAFVGKSHASVYLRERSDDLLKTFPVVAVDPDPDNVRAVRCYEKAGFVRRKTCSSEDGDLVVVMTRIH</sequence>
<evidence type="ECO:0000259" key="2">
    <source>
        <dbReference type="PROSITE" id="PS51186"/>
    </source>
</evidence>
<reference evidence="3" key="1">
    <citation type="journal article" date="2014" name="Int. J. Syst. Evol. Microbiol.">
        <title>Complete genome sequence of Corynebacterium casei LMG S-19264T (=DSM 44701T), isolated from a smear-ripened cheese.</title>
        <authorList>
            <consortium name="US DOE Joint Genome Institute (JGI-PGF)"/>
            <person name="Walter F."/>
            <person name="Albersmeier A."/>
            <person name="Kalinowski J."/>
            <person name="Ruckert C."/>
        </authorList>
    </citation>
    <scope>NUCLEOTIDE SEQUENCE</scope>
    <source>
        <strain evidence="3">CGMCC 1.16012</strain>
    </source>
</reference>
<dbReference type="Proteomes" id="UP000606730">
    <property type="component" value="Unassembled WGS sequence"/>
</dbReference>
<dbReference type="PROSITE" id="PS51186">
    <property type="entry name" value="GNAT"/>
    <property type="match status" value="1"/>
</dbReference>
<dbReference type="AlphaFoldDB" id="A0A917EI94"/>
<gene>
    <name evidence="3" type="ORF">GCM10011517_14210</name>
</gene>
<evidence type="ECO:0000313" key="3">
    <source>
        <dbReference type="EMBL" id="GGE47563.1"/>
    </source>
</evidence>
<organism evidence="3 4">
    <name type="scientific">Actibacterium pelagium</name>
    <dbReference type="NCBI Taxonomy" id="2029103"/>
    <lineage>
        <taxon>Bacteria</taxon>
        <taxon>Pseudomonadati</taxon>
        <taxon>Pseudomonadota</taxon>
        <taxon>Alphaproteobacteria</taxon>
        <taxon>Rhodobacterales</taxon>
        <taxon>Roseobacteraceae</taxon>
        <taxon>Actibacterium</taxon>
    </lineage>
</organism>
<dbReference type="EMBL" id="BMKN01000001">
    <property type="protein sequence ID" value="GGE47563.1"/>
    <property type="molecule type" value="Genomic_DNA"/>
</dbReference>
<dbReference type="SUPFAM" id="SSF55729">
    <property type="entry name" value="Acyl-CoA N-acyltransferases (Nat)"/>
    <property type="match status" value="1"/>
</dbReference>
<feature type="domain" description="N-acetyltransferase" evidence="2">
    <location>
        <begin position="4"/>
        <end position="161"/>
    </location>
</feature>
<dbReference type="RefSeq" id="WP_158221892.1">
    <property type="nucleotide sequence ID" value="NZ_BMKN01000001.1"/>
</dbReference>
<dbReference type="InterPro" id="IPR000182">
    <property type="entry name" value="GNAT_dom"/>
</dbReference>
<dbReference type="GO" id="GO:0046677">
    <property type="term" value="P:response to antibiotic"/>
    <property type="evidence" value="ECO:0007669"/>
    <property type="project" value="UniProtKB-KW"/>
</dbReference>
<evidence type="ECO:0000313" key="4">
    <source>
        <dbReference type="Proteomes" id="UP000606730"/>
    </source>
</evidence>
<keyword evidence="4" id="KW-1185">Reference proteome</keyword>
<reference evidence="3" key="2">
    <citation type="submission" date="2020-09" db="EMBL/GenBank/DDBJ databases">
        <authorList>
            <person name="Sun Q."/>
            <person name="Zhou Y."/>
        </authorList>
    </citation>
    <scope>NUCLEOTIDE SEQUENCE</scope>
    <source>
        <strain evidence="3">CGMCC 1.16012</strain>
    </source>
</reference>
<protein>
    <submittedName>
        <fullName evidence="3">GNAT family N-acetyltransferase</fullName>
    </submittedName>
</protein>
<keyword evidence="1" id="KW-0046">Antibiotic resistance</keyword>
<dbReference type="PANTHER" id="PTHR31438:SF1">
    <property type="entry name" value="LYSINE N-ACYLTRANSFERASE C17G9.06C-RELATED"/>
    <property type="match status" value="1"/>
</dbReference>
<name>A0A917EI94_9RHOB</name>
<dbReference type="Gene3D" id="3.40.630.30">
    <property type="match status" value="1"/>
</dbReference>
<dbReference type="PANTHER" id="PTHR31438">
    <property type="entry name" value="LYSINE N-ACYLTRANSFERASE C17G9.06C-RELATED"/>
    <property type="match status" value="1"/>
</dbReference>
<accession>A0A917EI94</accession>